<dbReference type="InterPro" id="IPR002857">
    <property type="entry name" value="Znf_CXXC"/>
</dbReference>
<evidence type="ECO:0000256" key="6">
    <source>
        <dbReference type="ARBA" id="ARBA00023015"/>
    </source>
</evidence>
<feature type="domain" description="CXXC-type" evidence="15">
    <location>
        <begin position="149"/>
        <end position="199"/>
    </location>
</feature>
<feature type="compositionally biased region" description="Basic and acidic residues" evidence="13">
    <location>
        <begin position="747"/>
        <end position="782"/>
    </location>
</feature>
<evidence type="ECO:0000256" key="8">
    <source>
        <dbReference type="ARBA" id="ARBA00023163"/>
    </source>
</evidence>
<dbReference type="GO" id="GO:0048188">
    <property type="term" value="C:Set1C/COMPASS complex"/>
    <property type="evidence" value="ECO:0007669"/>
    <property type="project" value="InterPro"/>
</dbReference>
<dbReference type="CDD" id="cd15553">
    <property type="entry name" value="PHD_Cfp1"/>
    <property type="match status" value="1"/>
</dbReference>
<protein>
    <recommendedName>
        <fullName evidence="10">CXXC-type zinc finger protein 1</fullName>
    </recommendedName>
    <alternativeName>
        <fullName evidence="11">PHD finger and CXXC domain-containing protein 1</fullName>
    </alternativeName>
</protein>
<feature type="compositionally biased region" description="Basic and acidic residues" evidence="13">
    <location>
        <begin position="292"/>
        <end position="314"/>
    </location>
</feature>
<dbReference type="FunFam" id="3.30.40.10:FF:000138">
    <property type="entry name" value="CXXC-type zinc finger protein 1"/>
    <property type="match status" value="1"/>
</dbReference>
<evidence type="ECO:0000256" key="2">
    <source>
        <dbReference type="ARBA" id="ARBA00022553"/>
    </source>
</evidence>
<evidence type="ECO:0000313" key="16">
    <source>
        <dbReference type="EMBL" id="KAK3872151.1"/>
    </source>
</evidence>
<feature type="region of interest" description="Disordered" evidence="13">
    <location>
        <begin position="91"/>
        <end position="157"/>
    </location>
</feature>
<dbReference type="InterPro" id="IPR013083">
    <property type="entry name" value="Znf_RING/FYVE/PHD"/>
</dbReference>
<dbReference type="InterPro" id="IPR011011">
    <property type="entry name" value="Znf_FYVE_PHD"/>
</dbReference>
<evidence type="ECO:0000313" key="17">
    <source>
        <dbReference type="Proteomes" id="UP001286313"/>
    </source>
</evidence>
<keyword evidence="6" id="KW-0805">Transcription regulation</keyword>
<keyword evidence="8" id="KW-0804">Transcription</keyword>
<dbReference type="InterPro" id="IPR019786">
    <property type="entry name" value="Zinc_finger_PHD-type_CS"/>
</dbReference>
<keyword evidence="17" id="KW-1185">Reference proteome</keyword>
<comment type="subcellular location">
    <subcellularLocation>
        <location evidence="1">Nucleus</location>
    </subcellularLocation>
</comment>
<dbReference type="SMART" id="SM00249">
    <property type="entry name" value="PHD"/>
    <property type="match status" value="1"/>
</dbReference>
<evidence type="ECO:0000259" key="14">
    <source>
        <dbReference type="PROSITE" id="PS50016"/>
    </source>
</evidence>
<dbReference type="GO" id="GO:0045893">
    <property type="term" value="P:positive regulation of DNA-templated transcription"/>
    <property type="evidence" value="ECO:0007669"/>
    <property type="project" value="TreeGrafter"/>
</dbReference>
<feature type="compositionally biased region" description="Low complexity" evidence="13">
    <location>
        <begin position="232"/>
        <end position="246"/>
    </location>
</feature>
<evidence type="ECO:0000256" key="9">
    <source>
        <dbReference type="ARBA" id="ARBA00023242"/>
    </source>
</evidence>
<dbReference type="Proteomes" id="UP001286313">
    <property type="component" value="Unassembled WGS sequence"/>
</dbReference>
<evidence type="ECO:0000256" key="10">
    <source>
        <dbReference type="ARBA" id="ARBA00023828"/>
    </source>
</evidence>
<dbReference type="EMBL" id="JAWQEG010002410">
    <property type="protein sequence ID" value="KAK3872151.1"/>
    <property type="molecule type" value="Genomic_DNA"/>
</dbReference>
<feature type="region of interest" description="Disordered" evidence="13">
    <location>
        <begin position="290"/>
        <end position="351"/>
    </location>
</feature>
<dbReference type="InterPro" id="IPR001965">
    <property type="entry name" value="Znf_PHD"/>
</dbReference>
<feature type="compositionally biased region" description="Low complexity" evidence="13">
    <location>
        <begin position="141"/>
        <end position="156"/>
    </location>
</feature>
<dbReference type="PANTHER" id="PTHR46174:SF1">
    <property type="entry name" value="CXXC-TYPE ZINC FINGER PROTEIN 1"/>
    <property type="match status" value="1"/>
</dbReference>
<evidence type="ECO:0000256" key="11">
    <source>
        <dbReference type="ARBA" id="ARBA00081451"/>
    </source>
</evidence>
<evidence type="ECO:0000256" key="7">
    <source>
        <dbReference type="ARBA" id="ARBA00023125"/>
    </source>
</evidence>
<dbReference type="Pfam" id="PF12269">
    <property type="entry name" value="CpG_bind_C"/>
    <property type="match status" value="1"/>
</dbReference>
<feature type="compositionally biased region" description="Basic residues" evidence="13">
    <location>
        <begin position="129"/>
        <end position="140"/>
    </location>
</feature>
<comment type="caution">
    <text evidence="16">The sequence shown here is derived from an EMBL/GenBank/DDBJ whole genome shotgun (WGS) entry which is preliminary data.</text>
</comment>
<feature type="compositionally biased region" description="Basic and acidic residues" evidence="13">
    <location>
        <begin position="110"/>
        <end position="128"/>
    </location>
</feature>
<feature type="compositionally biased region" description="Polar residues" evidence="13">
    <location>
        <begin position="247"/>
        <end position="257"/>
    </location>
</feature>
<reference evidence="16" key="1">
    <citation type="submission" date="2023-10" db="EMBL/GenBank/DDBJ databases">
        <title>Genome assemblies of two species of porcelain crab, Petrolisthes cinctipes and Petrolisthes manimaculis (Anomura: Porcellanidae).</title>
        <authorList>
            <person name="Angst P."/>
        </authorList>
    </citation>
    <scope>NUCLEOTIDE SEQUENCE</scope>
    <source>
        <strain evidence="16">PB745_01</strain>
        <tissue evidence="16">Gill</tissue>
    </source>
</reference>
<keyword evidence="5" id="KW-0862">Zinc</keyword>
<dbReference type="SUPFAM" id="SSF57903">
    <property type="entry name" value="FYVE/PHD zinc finger"/>
    <property type="match status" value="1"/>
</dbReference>
<keyword evidence="4 12" id="KW-0863">Zinc-finger</keyword>
<feature type="compositionally biased region" description="Basic residues" evidence="13">
    <location>
        <begin position="91"/>
        <end position="109"/>
    </location>
</feature>
<feature type="compositionally biased region" description="Low complexity" evidence="13">
    <location>
        <begin position="207"/>
        <end position="216"/>
    </location>
</feature>
<organism evidence="16 17">
    <name type="scientific">Petrolisthes cinctipes</name>
    <name type="common">Flat porcelain crab</name>
    <dbReference type="NCBI Taxonomy" id="88211"/>
    <lineage>
        <taxon>Eukaryota</taxon>
        <taxon>Metazoa</taxon>
        <taxon>Ecdysozoa</taxon>
        <taxon>Arthropoda</taxon>
        <taxon>Crustacea</taxon>
        <taxon>Multicrustacea</taxon>
        <taxon>Malacostraca</taxon>
        <taxon>Eumalacostraca</taxon>
        <taxon>Eucarida</taxon>
        <taxon>Decapoda</taxon>
        <taxon>Pleocyemata</taxon>
        <taxon>Anomura</taxon>
        <taxon>Galatheoidea</taxon>
        <taxon>Porcellanidae</taxon>
        <taxon>Petrolisthes</taxon>
    </lineage>
</organism>
<evidence type="ECO:0000259" key="15">
    <source>
        <dbReference type="PROSITE" id="PS51058"/>
    </source>
</evidence>
<dbReference type="PANTHER" id="PTHR46174">
    <property type="entry name" value="CXXC-TYPE ZINC FINGER PROTEIN 1"/>
    <property type="match status" value="1"/>
</dbReference>
<evidence type="ECO:0000256" key="1">
    <source>
        <dbReference type="ARBA" id="ARBA00004123"/>
    </source>
</evidence>
<dbReference type="Pfam" id="PF02008">
    <property type="entry name" value="zf-CXXC"/>
    <property type="match status" value="1"/>
</dbReference>
<evidence type="ECO:0000256" key="12">
    <source>
        <dbReference type="PROSITE-ProRule" id="PRU00509"/>
    </source>
</evidence>
<dbReference type="Gene3D" id="3.30.40.10">
    <property type="entry name" value="Zinc/RING finger domain, C3HC4 (zinc finger)"/>
    <property type="match status" value="1"/>
</dbReference>
<evidence type="ECO:0000256" key="3">
    <source>
        <dbReference type="ARBA" id="ARBA00022723"/>
    </source>
</evidence>
<feature type="region of interest" description="Disordered" evidence="13">
    <location>
        <begin position="664"/>
        <end position="791"/>
    </location>
</feature>
<evidence type="ECO:0000256" key="4">
    <source>
        <dbReference type="ARBA" id="ARBA00022771"/>
    </source>
</evidence>
<dbReference type="GO" id="GO:0008270">
    <property type="term" value="F:zinc ion binding"/>
    <property type="evidence" value="ECO:0007669"/>
    <property type="project" value="UniProtKB-KW"/>
</dbReference>
<feature type="region of interest" description="Disordered" evidence="13">
    <location>
        <begin position="204"/>
        <end position="258"/>
    </location>
</feature>
<sequence>MSKSEIARQFDLPERQSKLNTMLREEGLKDEQVYCVCRTADVSRFMIGCDKCEEWYHGDCINVTETEANKIKKFFCQKCRLKQPSLEIKYKQKKLHHHSHSDSKHHKDKERKDKEKRDKERKDRERKDKEKHKHDKHSTSKSKSSSSSSTSKKGSSQRCGACEACYQREDCGRCENCKDMAKFGGPHKLRQKCKKRQCHNFVSLAQKSKNSSSSSNKHWEHQQHKHSPVPTPATAPTTPVTISTPISGTAQAPQRTTAAKVGVTVGGEGRGEDCYPAVLKDRNEWSEEETQELIKKLAKDPNEHTKIKDKEGKSHGRKRKDLTPGGKKRKNRHDSASSDTDSESAESTQRQCFGPQCIKAARNNSKYCSDECGLKLAEARIYSVLPQRIQEWKMSVCVAENKDIRQLEKIRRQQLQARATLQQLDHRHLELDKLVERGKKLEIDPHADDGGDEEGGDSAYIYCVTCGHEVQARRAIRHMENCFNKLESQTTFGSMYKTRIEGNNMFCDYYNPSSRTYCKRLRVMCPEHTKAPLVADSEVCGAPMTTNVFDETGDICRASKKKCLRHYCWEKLRRAEIDMERVRQWLKLDELLEQERSVRQAMTNRAGVLGLMLHSTYDHALAEKLQQSQHYHHNTTSDHQYHAKLHSYSQQHTTSARSHNKISMTTTTTMSQQKSQQQKSQQQQHHRHHSSTAQRYSGESQNHHQHHSDHQYHSSSRKHHHQPQSQQQHSDHQYHNNKHNQEAQPQHSDHQYHSNDRKESDHQYHSSRDRKYQPDHRYHMDHQYYSSKKYK</sequence>
<keyword evidence="3" id="KW-0479">Metal-binding</keyword>
<keyword evidence="2" id="KW-0597">Phosphoprotein</keyword>
<evidence type="ECO:0000256" key="13">
    <source>
        <dbReference type="SAM" id="MobiDB-lite"/>
    </source>
</evidence>
<feature type="compositionally biased region" description="Basic residues" evidence="13">
    <location>
        <begin position="315"/>
        <end position="332"/>
    </location>
</feature>
<evidence type="ECO:0000256" key="5">
    <source>
        <dbReference type="ARBA" id="ARBA00022833"/>
    </source>
</evidence>
<gene>
    <name evidence="16" type="ORF">Pcinc_022753</name>
</gene>
<name>A0AAE1KD84_PETCI</name>
<keyword evidence="7" id="KW-0238">DNA-binding</keyword>
<dbReference type="PROSITE" id="PS01359">
    <property type="entry name" value="ZF_PHD_1"/>
    <property type="match status" value="1"/>
</dbReference>
<keyword evidence="9" id="KW-0539">Nucleus</keyword>
<dbReference type="Pfam" id="PF00628">
    <property type="entry name" value="PHD"/>
    <property type="match status" value="1"/>
</dbReference>
<dbReference type="InterPro" id="IPR019787">
    <property type="entry name" value="Znf_PHD-finger"/>
</dbReference>
<accession>A0AAE1KD84</accession>
<dbReference type="AlphaFoldDB" id="A0AAE1KD84"/>
<dbReference type="InterPro" id="IPR022056">
    <property type="entry name" value="CpG-bd_C"/>
</dbReference>
<dbReference type="PROSITE" id="PS50016">
    <property type="entry name" value="ZF_PHD_2"/>
    <property type="match status" value="1"/>
</dbReference>
<feature type="compositionally biased region" description="Low complexity" evidence="13">
    <location>
        <begin position="664"/>
        <end position="683"/>
    </location>
</feature>
<dbReference type="InterPro" id="IPR037869">
    <property type="entry name" value="Spp1/CFP1"/>
</dbReference>
<feature type="domain" description="PHD-type" evidence="14">
    <location>
        <begin position="32"/>
        <end position="82"/>
    </location>
</feature>
<proteinExistence type="predicted"/>
<dbReference type="GO" id="GO:0003677">
    <property type="term" value="F:DNA binding"/>
    <property type="evidence" value="ECO:0007669"/>
    <property type="project" value="UniProtKB-KW"/>
</dbReference>
<dbReference type="PROSITE" id="PS51058">
    <property type="entry name" value="ZF_CXXC"/>
    <property type="match status" value="1"/>
</dbReference>